<dbReference type="Proteomes" id="UP000010792">
    <property type="component" value="Chromosome"/>
</dbReference>
<dbReference type="RefSeq" id="WP_052638054.1">
    <property type="nucleotide sequence ID" value="NZ_FO082820.1"/>
</dbReference>
<name>L0NDJ4_9HYPH</name>
<evidence type="ECO:0000313" key="3">
    <source>
        <dbReference type="Proteomes" id="UP000010792"/>
    </source>
</evidence>
<evidence type="ECO:0000256" key="1">
    <source>
        <dbReference type="SAM" id="MobiDB-lite"/>
    </source>
</evidence>
<feature type="compositionally biased region" description="Basic and acidic residues" evidence="1">
    <location>
        <begin position="46"/>
        <end position="58"/>
    </location>
</feature>
<evidence type="ECO:0000313" key="2">
    <source>
        <dbReference type="EMBL" id="CCF19163.1"/>
    </source>
</evidence>
<keyword evidence="3" id="KW-1185">Reference proteome</keyword>
<dbReference type="OrthoDB" id="8456855at2"/>
<sequence length="76" mass="8372">MKKSYVANVTGWINGAHRIKGRSVGELTDDEAKYLVQSGQIIEKEAAEKAKAERKAEPDPATLDMKTGNGKVERTR</sequence>
<protein>
    <submittedName>
        <fullName evidence="2">Uncharacterized protein</fullName>
    </submittedName>
</protein>
<gene>
    <name evidence="2" type="ORF">NT26_1439</name>
</gene>
<accession>L0NDJ4</accession>
<proteinExistence type="predicted"/>
<dbReference type="EMBL" id="FO082820">
    <property type="protein sequence ID" value="CCF19163.1"/>
    <property type="molecule type" value="Genomic_DNA"/>
</dbReference>
<reference evidence="2 3" key="1">
    <citation type="journal article" date="2013" name="Genome Biol. Evol.">
        <title>Life in an arsenic-containing gold mine: genome and physiology of the autotrophic arsenite-oxidizing bacterium rhizobium sp. NT-26.</title>
        <authorList>
            <person name="Andres J."/>
            <person name="Arsene-Ploetze F."/>
            <person name="Barbe V."/>
            <person name="Brochier-Armanet C."/>
            <person name="Cleiss-Arnold J."/>
            <person name="Coppee J.Y."/>
            <person name="Dillies M.A."/>
            <person name="Geist"/>
            <person name="L"/>
            <person name="Joublin A."/>
            <person name="Koechler S."/>
            <person name="Lassalle F."/>
            <person name="Marchal M."/>
            <person name="Medigue C."/>
            <person name="Muller D."/>
            <person name="Nesme X."/>
            <person name="Plewniak F."/>
            <person name="Proux C."/>
            <person name="Ramirez-Bahena M.H."/>
            <person name="Schenowitz C."/>
            <person name="Sismeiro O."/>
            <person name="Vallenet D."/>
            <person name="Santini J.M."/>
            <person name="Bertin P.N."/>
        </authorList>
    </citation>
    <scope>NUCLEOTIDE SEQUENCE [LARGE SCALE GENOMIC DNA]</scope>
    <source>
        <strain evidence="2 3">NT-26</strain>
    </source>
</reference>
<dbReference type="AlphaFoldDB" id="L0NDJ4"/>
<organism evidence="2 3">
    <name type="scientific">Pseudorhizobium banfieldiae</name>
    <dbReference type="NCBI Taxonomy" id="1125847"/>
    <lineage>
        <taxon>Bacteria</taxon>
        <taxon>Pseudomonadati</taxon>
        <taxon>Pseudomonadota</taxon>
        <taxon>Alphaproteobacteria</taxon>
        <taxon>Hyphomicrobiales</taxon>
        <taxon>Rhizobiaceae</taxon>
        <taxon>Rhizobium/Agrobacterium group</taxon>
        <taxon>Pseudorhizobium</taxon>
    </lineage>
</organism>
<dbReference type="KEGG" id="rht:NT26_1439"/>
<dbReference type="STRING" id="1125847.NT26_1439"/>
<feature type="region of interest" description="Disordered" evidence="1">
    <location>
        <begin position="46"/>
        <end position="76"/>
    </location>
</feature>